<protein>
    <submittedName>
        <fullName evidence="2">Uncharacterized protein</fullName>
    </submittedName>
</protein>
<organism evidence="2 3">
    <name type="scientific">Posidoniimonas corsicana</name>
    <dbReference type="NCBI Taxonomy" id="1938618"/>
    <lineage>
        <taxon>Bacteria</taxon>
        <taxon>Pseudomonadati</taxon>
        <taxon>Planctomycetota</taxon>
        <taxon>Planctomycetia</taxon>
        <taxon>Pirellulales</taxon>
        <taxon>Lacipirellulaceae</taxon>
        <taxon>Posidoniimonas</taxon>
    </lineage>
</organism>
<dbReference type="OrthoDB" id="211632at2"/>
<feature type="signal peptide" evidence="1">
    <location>
        <begin position="1"/>
        <end position="25"/>
    </location>
</feature>
<feature type="chain" id="PRO_5022760220" evidence="1">
    <location>
        <begin position="26"/>
        <end position="119"/>
    </location>
</feature>
<keyword evidence="3" id="KW-1185">Reference proteome</keyword>
<sequence length="119" mass="13363" precursor="true">MPRVKIMAAAVIVSAVAATSCEAVAPYMWATRYRAPTYTWNQNYAHVQYGQPVAVPLPPTVQMQTNWGWGVGSTRISRVDHQFGRDYPGAGPHGGPFMKQPYWPQNTNQFGAYYVRSPW</sequence>
<dbReference type="RefSeq" id="WP_146565184.1">
    <property type="nucleotide sequence ID" value="NZ_SIHJ01000001.1"/>
</dbReference>
<evidence type="ECO:0000313" key="3">
    <source>
        <dbReference type="Proteomes" id="UP000316714"/>
    </source>
</evidence>
<gene>
    <name evidence="2" type="ORF">KOR34_28450</name>
</gene>
<keyword evidence="1" id="KW-0732">Signal</keyword>
<dbReference type="Proteomes" id="UP000316714">
    <property type="component" value="Unassembled WGS sequence"/>
</dbReference>
<reference evidence="2 3" key="1">
    <citation type="submission" date="2019-02" db="EMBL/GenBank/DDBJ databases">
        <title>Deep-cultivation of Planctomycetes and their phenomic and genomic characterization uncovers novel biology.</title>
        <authorList>
            <person name="Wiegand S."/>
            <person name="Jogler M."/>
            <person name="Boedeker C."/>
            <person name="Pinto D."/>
            <person name="Vollmers J."/>
            <person name="Rivas-Marin E."/>
            <person name="Kohn T."/>
            <person name="Peeters S.H."/>
            <person name="Heuer A."/>
            <person name="Rast P."/>
            <person name="Oberbeckmann S."/>
            <person name="Bunk B."/>
            <person name="Jeske O."/>
            <person name="Meyerdierks A."/>
            <person name="Storesund J.E."/>
            <person name="Kallscheuer N."/>
            <person name="Luecker S."/>
            <person name="Lage O.M."/>
            <person name="Pohl T."/>
            <person name="Merkel B.J."/>
            <person name="Hornburger P."/>
            <person name="Mueller R.-W."/>
            <person name="Bruemmer F."/>
            <person name="Labrenz M."/>
            <person name="Spormann A.M."/>
            <person name="Op Den Camp H."/>
            <person name="Overmann J."/>
            <person name="Amann R."/>
            <person name="Jetten M.S.M."/>
            <person name="Mascher T."/>
            <person name="Medema M.H."/>
            <person name="Devos D.P."/>
            <person name="Kaster A.-K."/>
            <person name="Ovreas L."/>
            <person name="Rohde M."/>
            <person name="Galperin M.Y."/>
            <person name="Jogler C."/>
        </authorList>
    </citation>
    <scope>NUCLEOTIDE SEQUENCE [LARGE SCALE GENOMIC DNA]</scope>
    <source>
        <strain evidence="2 3">KOR34</strain>
    </source>
</reference>
<evidence type="ECO:0000256" key="1">
    <source>
        <dbReference type="SAM" id="SignalP"/>
    </source>
</evidence>
<accession>A0A5C5VJ11</accession>
<comment type="caution">
    <text evidence="2">The sequence shown here is derived from an EMBL/GenBank/DDBJ whole genome shotgun (WGS) entry which is preliminary data.</text>
</comment>
<dbReference type="EMBL" id="SIHJ01000001">
    <property type="protein sequence ID" value="TWT37879.1"/>
    <property type="molecule type" value="Genomic_DNA"/>
</dbReference>
<proteinExistence type="predicted"/>
<dbReference type="PROSITE" id="PS51257">
    <property type="entry name" value="PROKAR_LIPOPROTEIN"/>
    <property type="match status" value="1"/>
</dbReference>
<evidence type="ECO:0000313" key="2">
    <source>
        <dbReference type="EMBL" id="TWT37879.1"/>
    </source>
</evidence>
<name>A0A5C5VJ11_9BACT</name>
<dbReference type="AlphaFoldDB" id="A0A5C5VJ11"/>